<feature type="compositionally biased region" description="Polar residues" evidence="1">
    <location>
        <begin position="1"/>
        <end position="11"/>
    </location>
</feature>
<sequence>MAAGSNDTIRTAPSLDRRPGFGQAEPVTDPHWPDVRRFLDVEVMGALPDGHVPLTAVQDWRALLDLVVSRGWPHSYVADGEPGPPPSVEAMLGGTGVLRVWPEPGCQVNFWPLEPGSIDFDIDLRELRGQRGVEALCRLFATLGRHLGKPVLLCPEGDDRPVLAFDLGADRVVVVPGAGTV</sequence>
<evidence type="ECO:0000256" key="1">
    <source>
        <dbReference type="SAM" id="MobiDB-lite"/>
    </source>
</evidence>
<comment type="caution">
    <text evidence="2">The sequence shown here is derived from an EMBL/GenBank/DDBJ whole genome shotgun (WGS) entry which is preliminary data.</text>
</comment>
<name>A0ABQ3IJB7_9PSEU</name>
<evidence type="ECO:0008006" key="4">
    <source>
        <dbReference type="Google" id="ProtNLM"/>
    </source>
</evidence>
<feature type="region of interest" description="Disordered" evidence="1">
    <location>
        <begin position="1"/>
        <end position="29"/>
    </location>
</feature>
<protein>
    <recommendedName>
        <fullName evidence="4">GNAT family N-acetyltransferase</fullName>
    </recommendedName>
</protein>
<accession>A0ABQ3IJB7</accession>
<evidence type="ECO:0000313" key="3">
    <source>
        <dbReference type="Proteomes" id="UP000605897"/>
    </source>
</evidence>
<gene>
    <name evidence="2" type="ORF">GCM10017786_16810</name>
</gene>
<reference evidence="3" key="1">
    <citation type="journal article" date="2019" name="Int. J. Syst. Evol. Microbiol.">
        <title>The Global Catalogue of Microorganisms (GCM) 10K type strain sequencing project: providing services to taxonomists for standard genome sequencing and annotation.</title>
        <authorList>
            <consortium name="The Broad Institute Genomics Platform"/>
            <consortium name="The Broad Institute Genome Sequencing Center for Infectious Disease"/>
            <person name="Wu L."/>
            <person name="Ma J."/>
        </authorList>
    </citation>
    <scope>NUCLEOTIDE SEQUENCE [LARGE SCALE GENOMIC DNA]</scope>
    <source>
        <strain evidence="3">CGMCC 4.7677</strain>
    </source>
</reference>
<dbReference type="EMBL" id="BNAU01000001">
    <property type="protein sequence ID" value="GHE85432.1"/>
    <property type="molecule type" value="Genomic_DNA"/>
</dbReference>
<dbReference type="Proteomes" id="UP000605897">
    <property type="component" value="Unassembled WGS sequence"/>
</dbReference>
<evidence type="ECO:0000313" key="2">
    <source>
        <dbReference type="EMBL" id="GHE85432.1"/>
    </source>
</evidence>
<proteinExistence type="predicted"/>
<organism evidence="2 3">
    <name type="scientific">Amycolatopsis deserti</name>
    <dbReference type="NCBI Taxonomy" id="185696"/>
    <lineage>
        <taxon>Bacteria</taxon>
        <taxon>Bacillati</taxon>
        <taxon>Actinomycetota</taxon>
        <taxon>Actinomycetes</taxon>
        <taxon>Pseudonocardiales</taxon>
        <taxon>Pseudonocardiaceae</taxon>
        <taxon>Amycolatopsis</taxon>
    </lineage>
</organism>
<keyword evidence="3" id="KW-1185">Reference proteome</keyword>